<comment type="caution">
    <text evidence="1">The sequence shown here is derived from an EMBL/GenBank/DDBJ whole genome shotgun (WGS) entry which is preliminary data.</text>
</comment>
<sequence length="123" mass="13706">MKAELIGALLAVVSQTAIAQDDWGPKPDQALAEKLATDAMQSILKDPYSAHYRWDEIVGTSASKKGEGQPCKGWVLIGWVNAKNSYGGYNGEQEYRFLIQNDRIACAFTDERNGRYEHTVRVL</sequence>
<dbReference type="Proteomes" id="UP000292087">
    <property type="component" value="Unassembled WGS sequence"/>
</dbReference>
<dbReference type="EMBL" id="SHMF01000001">
    <property type="protein sequence ID" value="TAA37215.1"/>
    <property type="molecule type" value="Genomic_DNA"/>
</dbReference>
<dbReference type="RefSeq" id="WP_130522248.1">
    <property type="nucleotide sequence ID" value="NZ_SHLZ01000001.1"/>
</dbReference>
<name>A0A4Q8LYY6_9GAMM</name>
<protein>
    <submittedName>
        <fullName evidence="1">Uncharacterized protein</fullName>
    </submittedName>
</protein>
<dbReference type="AlphaFoldDB" id="A0A4Q8LYY6"/>
<reference evidence="1 2" key="1">
    <citation type="submission" date="2019-02" db="EMBL/GenBank/DDBJ databases">
        <title>WGS of Pseudoxanthomonas species novum from clinical isolates.</title>
        <authorList>
            <person name="Bernier A.-M."/>
            <person name="Bernard K."/>
            <person name="Vachon A."/>
        </authorList>
    </citation>
    <scope>NUCLEOTIDE SEQUENCE [LARGE SCALE GENOMIC DNA]</scope>
    <source>
        <strain evidence="1 2">NML140781</strain>
    </source>
</reference>
<accession>A0A4Q8LYY6</accession>
<evidence type="ECO:0000313" key="1">
    <source>
        <dbReference type="EMBL" id="TAA37215.1"/>
    </source>
</evidence>
<gene>
    <name evidence="1" type="ORF">EA656_00610</name>
</gene>
<organism evidence="1 2">
    <name type="scientific">Pseudoxanthomonas winnipegensis</name>
    <dbReference type="NCBI Taxonomy" id="2480810"/>
    <lineage>
        <taxon>Bacteria</taxon>
        <taxon>Pseudomonadati</taxon>
        <taxon>Pseudomonadota</taxon>
        <taxon>Gammaproteobacteria</taxon>
        <taxon>Lysobacterales</taxon>
        <taxon>Lysobacteraceae</taxon>
        <taxon>Pseudoxanthomonas</taxon>
    </lineage>
</organism>
<evidence type="ECO:0000313" key="2">
    <source>
        <dbReference type="Proteomes" id="UP000292087"/>
    </source>
</evidence>
<proteinExistence type="predicted"/>